<keyword evidence="10" id="KW-1133">Transmembrane helix</keyword>
<dbReference type="GO" id="GO:0089718">
    <property type="term" value="P:amino acid import across plasma membrane"/>
    <property type="evidence" value="ECO:0007669"/>
    <property type="project" value="TreeGrafter"/>
</dbReference>
<dbReference type="PROSITE" id="PS50267">
    <property type="entry name" value="NA_NEUROTRAN_SYMP_3"/>
    <property type="match status" value="1"/>
</dbReference>
<protein>
    <recommendedName>
        <fullName evidence="3">Sodium- and chloride-dependent glycine transporter 1</fullName>
    </recommendedName>
    <alternativeName>
        <fullName evidence="12">Solute carrier family 6 member 9</fullName>
    </alternativeName>
</protein>
<evidence type="ECO:0000256" key="7">
    <source>
        <dbReference type="ARBA" id="ARBA00022775"/>
    </source>
</evidence>
<evidence type="ECO:0000256" key="5">
    <source>
        <dbReference type="ARBA" id="ARBA00022475"/>
    </source>
</evidence>
<gene>
    <name evidence="17" type="ORF">FD754_014502</name>
</gene>
<dbReference type="GO" id="GO:0046872">
    <property type="term" value="F:metal ion binding"/>
    <property type="evidence" value="ECO:0007669"/>
    <property type="project" value="UniProtKB-KW"/>
</dbReference>
<evidence type="ECO:0000256" key="3">
    <source>
        <dbReference type="ARBA" id="ARBA00022312"/>
    </source>
</evidence>
<evidence type="ECO:0000256" key="16">
    <source>
        <dbReference type="SAM" id="SignalP"/>
    </source>
</evidence>
<keyword evidence="7" id="KW-0532">Neurotransmitter transport</keyword>
<dbReference type="Proteomes" id="UP000326458">
    <property type="component" value="Unassembled WGS sequence"/>
</dbReference>
<dbReference type="GO" id="GO:0005886">
    <property type="term" value="C:plasma membrane"/>
    <property type="evidence" value="ECO:0007669"/>
    <property type="project" value="UniProtKB-SubCell"/>
</dbReference>
<evidence type="ECO:0000256" key="12">
    <source>
        <dbReference type="ARBA" id="ARBA00031645"/>
    </source>
</evidence>
<dbReference type="InterPro" id="IPR000175">
    <property type="entry name" value="Na/ntran_symport"/>
</dbReference>
<dbReference type="PANTHER" id="PTHR11616">
    <property type="entry name" value="SODIUM/CHLORIDE DEPENDENT TRANSPORTER"/>
    <property type="match status" value="1"/>
</dbReference>
<dbReference type="Pfam" id="PF00209">
    <property type="entry name" value="SNF"/>
    <property type="match status" value="1"/>
</dbReference>
<comment type="subcellular location">
    <subcellularLocation>
        <location evidence="1">Cell membrane</location>
        <topology evidence="1">Multi-pass membrane protein</topology>
    </subcellularLocation>
</comment>
<evidence type="ECO:0000256" key="15">
    <source>
        <dbReference type="SAM" id="MobiDB-lite"/>
    </source>
</evidence>
<keyword evidence="16" id="KW-0732">Signal</keyword>
<feature type="signal peptide" evidence="16">
    <location>
        <begin position="1"/>
        <end position="16"/>
    </location>
</feature>
<keyword evidence="11" id="KW-0472">Membrane</keyword>
<comment type="catalytic activity">
    <reaction evidence="13">
        <text>glycine(out) + chloride(out) + 2 Na(+)(out) = glycine(in) + chloride(in) + 2 Na(+)(in)</text>
        <dbReference type="Rhea" id="RHEA:70691"/>
        <dbReference type="ChEBI" id="CHEBI:17996"/>
        <dbReference type="ChEBI" id="CHEBI:29101"/>
        <dbReference type="ChEBI" id="CHEBI:57305"/>
    </reaction>
</comment>
<reference evidence="17 18" key="1">
    <citation type="submission" date="2019-06" db="EMBL/GenBank/DDBJ databases">
        <title>Discovery of a novel chromosome fission-fusion reversal in muntjac.</title>
        <authorList>
            <person name="Mudd A.B."/>
            <person name="Bredeson J.V."/>
            <person name="Baum R."/>
            <person name="Hockemeyer D."/>
            <person name="Rokhsar D.S."/>
        </authorList>
    </citation>
    <scope>NUCLEOTIDE SEQUENCE [LARGE SCALE GENOMIC DNA]</scope>
    <source>
        <strain evidence="17">UTSW_UCB_Mm</strain>
        <tissue evidence="17">Fibroblast cell line</tissue>
    </source>
</reference>
<evidence type="ECO:0000256" key="11">
    <source>
        <dbReference type="ARBA" id="ARBA00023136"/>
    </source>
</evidence>
<keyword evidence="4" id="KW-0813">Transport</keyword>
<keyword evidence="8" id="KW-0769">Symport</keyword>
<keyword evidence="9" id="KW-0029">Amino-acid transport</keyword>
<evidence type="ECO:0000256" key="4">
    <source>
        <dbReference type="ARBA" id="ARBA00022448"/>
    </source>
</evidence>
<keyword evidence="5" id="KW-1003">Cell membrane</keyword>
<dbReference type="GO" id="GO:0006836">
    <property type="term" value="P:neurotransmitter transport"/>
    <property type="evidence" value="ECO:0007669"/>
    <property type="project" value="UniProtKB-KW"/>
</dbReference>
<dbReference type="SUPFAM" id="SSF161070">
    <property type="entry name" value="SNF-like"/>
    <property type="match status" value="1"/>
</dbReference>
<comment type="similarity">
    <text evidence="2">Belongs to the sodium:neurotransmitter symporter (SNF) (TC 2.A.22) family. SLC6A9 subfamily.</text>
</comment>
<evidence type="ECO:0000256" key="2">
    <source>
        <dbReference type="ARBA" id="ARBA00010056"/>
    </source>
</evidence>
<sequence>MGVLTLIKGLSGLVPAVGLGSSVGLRATHSSPAAPQNGAVPSEATEKDHSCQQGNWHNQIEFILTSVSYAVAWAMSGTSHTSAIATGEVPRAFLIPYLNILIFCGMPLFFMELTLAQFASQGCLGVWRISPMFKDCSDGVGVMSAVHPFWGLLSAAGPNRRAWQAPWGPKSGTARTPEC</sequence>
<dbReference type="InterPro" id="IPR037272">
    <property type="entry name" value="SNS_sf"/>
</dbReference>
<feature type="binding site" evidence="14">
    <location>
        <position position="71"/>
    </location>
    <ligand>
        <name>Na(+)</name>
        <dbReference type="ChEBI" id="CHEBI:29101"/>
        <label>1</label>
    </ligand>
</feature>
<evidence type="ECO:0000256" key="8">
    <source>
        <dbReference type="ARBA" id="ARBA00022847"/>
    </source>
</evidence>
<comment type="caution">
    <text evidence="17">The sequence shown here is derived from an EMBL/GenBank/DDBJ whole genome shotgun (WGS) entry which is preliminary data.</text>
</comment>
<evidence type="ECO:0000256" key="10">
    <source>
        <dbReference type="ARBA" id="ARBA00022989"/>
    </source>
</evidence>
<dbReference type="GO" id="GO:0005283">
    <property type="term" value="F:amino acid:sodium symporter activity"/>
    <property type="evidence" value="ECO:0007669"/>
    <property type="project" value="InterPro"/>
</dbReference>
<evidence type="ECO:0000256" key="6">
    <source>
        <dbReference type="ARBA" id="ARBA00022692"/>
    </source>
</evidence>
<evidence type="ECO:0000256" key="13">
    <source>
        <dbReference type="ARBA" id="ARBA00049241"/>
    </source>
</evidence>
<dbReference type="AlphaFoldDB" id="A0A5N3VMM9"/>
<feature type="binding site" evidence="14">
    <location>
        <position position="70"/>
    </location>
    <ligand>
        <name>Na(+)</name>
        <dbReference type="ChEBI" id="CHEBI:29101"/>
        <label>1</label>
    </ligand>
</feature>
<keyword evidence="18" id="KW-1185">Reference proteome</keyword>
<proteinExistence type="inferred from homology"/>
<dbReference type="EMBL" id="VCEA01000002">
    <property type="protein sequence ID" value="KAB0349645.1"/>
    <property type="molecule type" value="Genomic_DNA"/>
</dbReference>
<dbReference type="InterPro" id="IPR003028">
    <property type="entry name" value="Na/ntran_symport_glycine_GLY1"/>
</dbReference>
<accession>A0A5N3VMM9</accession>
<evidence type="ECO:0000313" key="17">
    <source>
        <dbReference type="EMBL" id="KAB0349645.1"/>
    </source>
</evidence>
<evidence type="ECO:0000256" key="1">
    <source>
        <dbReference type="ARBA" id="ARBA00004651"/>
    </source>
</evidence>
<evidence type="ECO:0000256" key="14">
    <source>
        <dbReference type="PIRSR" id="PIRSR600175-1"/>
    </source>
</evidence>
<evidence type="ECO:0000256" key="9">
    <source>
        <dbReference type="ARBA" id="ARBA00022970"/>
    </source>
</evidence>
<organism evidence="17 18">
    <name type="scientific">Muntiacus muntjak</name>
    <name type="common">Barking deer</name>
    <name type="synonym">Indian muntjac</name>
    <dbReference type="NCBI Taxonomy" id="9888"/>
    <lineage>
        <taxon>Eukaryota</taxon>
        <taxon>Metazoa</taxon>
        <taxon>Chordata</taxon>
        <taxon>Craniata</taxon>
        <taxon>Vertebrata</taxon>
        <taxon>Euteleostomi</taxon>
        <taxon>Mammalia</taxon>
        <taxon>Eutheria</taxon>
        <taxon>Laurasiatheria</taxon>
        <taxon>Artiodactyla</taxon>
        <taxon>Ruminantia</taxon>
        <taxon>Pecora</taxon>
        <taxon>Cervidae</taxon>
        <taxon>Muntiacinae</taxon>
        <taxon>Muntiacus</taxon>
    </lineage>
</organism>
<keyword evidence="6" id="KW-0812">Transmembrane</keyword>
<feature type="chain" id="PRO_5024433265" description="Sodium- and chloride-dependent glycine transporter 1" evidence="16">
    <location>
        <begin position="17"/>
        <end position="179"/>
    </location>
</feature>
<keyword evidence="14" id="KW-0479">Metal-binding</keyword>
<dbReference type="PANTHER" id="PTHR11616:SF263">
    <property type="entry name" value="SODIUM- AND CHLORIDE-DEPENDENT GLYCINE TRANSPORTER 1"/>
    <property type="match status" value="1"/>
</dbReference>
<keyword evidence="14" id="KW-0915">Sodium</keyword>
<dbReference type="PRINTS" id="PR01204">
    <property type="entry name" value="GLY1TRNSPORT"/>
</dbReference>
<feature type="region of interest" description="Disordered" evidence="15">
    <location>
        <begin position="29"/>
        <end position="48"/>
    </location>
</feature>
<name>A0A5N3VMM9_MUNMU</name>
<evidence type="ECO:0000313" key="18">
    <source>
        <dbReference type="Proteomes" id="UP000326458"/>
    </source>
</evidence>